<reference evidence="9" key="1">
    <citation type="journal article" date="2019" name="Int. J. Syst. Evol. Microbiol.">
        <title>The Global Catalogue of Microorganisms (GCM) 10K type strain sequencing project: providing services to taxonomists for standard genome sequencing and annotation.</title>
        <authorList>
            <consortium name="The Broad Institute Genomics Platform"/>
            <consortium name="The Broad Institute Genome Sequencing Center for Infectious Disease"/>
            <person name="Wu L."/>
            <person name="Ma J."/>
        </authorList>
    </citation>
    <scope>NUCLEOTIDE SEQUENCE [LARGE SCALE GENOMIC DNA]</scope>
    <source>
        <strain evidence="9">CCUG 43114</strain>
    </source>
</reference>
<keyword evidence="4 5" id="KW-0648">Protein biosynthesis</keyword>
<dbReference type="Pfam" id="PF00551">
    <property type="entry name" value="Formyl_trans_N"/>
    <property type="match status" value="1"/>
</dbReference>
<dbReference type="InterPro" id="IPR041711">
    <property type="entry name" value="Met-tRNA-FMT_N"/>
</dbReference>
<dbReference type="Gene3D" id="3.40.50.12230">
    <property type="match status" value="1"/>
</dbReference>
<dbReference type="InterPro" id="IPR011034">
    <property type="entry name" value="Formyl_transferase-like_C_sf"/>
</dbReference>
<evidence type="ECO:0000256" key="4">
    <source>
        <dbReference type="ARBA" id="ARBA00022917"/>
    </source>
</evidence>
<name>A0ABW0GQY9_9MICO</name>
<evidence type="ECO:0000259" key="6">
    <source>
        <dbReference type="Pfam" id="PF00551"/>
    </source>
</evidence>
<dbReference type="Pfam" id="PF02911">
    <property type="entry name" value="Formyl_trans_C"/>
    <property type="match status" value="1"/>
</dbReference>
<evidence type="ECO:0000313" key="9">
    <source>
        <dbReference type="Proteomes" id="UP001596122"/>
    </source>
</evidence>
<dbReference type="PANTHER" id="PTHR11138:SF5">
    <property type="entry name" value="METHIONYL-TRNA FORMYLTRANSFERASE, MITOCHONDRIAL"/>
    <property type="match status" value="1"/>
</dbReference>
<gene>
    <name evidence="5 8" type="primary">fmt</name>
    <name evidence="8" type="ORF">ACFPJ6_16690</name>
</gene>
<comment type="function">
    <text evidence="5">Attaches a formyl group to the free amino group of methionyl-tRNA(fMet). The formyl group appears to play a dual role in the initiator identity of N-formylmethionyl-tRNA by promoting its recognition by IF2 and preventing the misappropriation of this tRNA by the elongation apparatus.</text>
</comment>
<dbReference type="InterPro" id="IPR044135">
    <property type="entry name" value="Met-tRNA-FMT_C"/>
</dbReference>
<dbReference type="InterPro" id="IPR002376">
    <property type="entry name" value="Formyl_transf_N"/>
</dbReference>
<comment type="similarity">
    <text evidence="1 5">Belongs to the Fmt family.</text>
</comment>
<proteinExistence type="inferred from homology"/>
<dbReference type="CDD" id="cd08646">
    <property type="entry name" value="FMT_core_Met-tRNA-FMT_N"/>
    <property type="match status" value="1"/>
</dbReference>
<organism evidence="8 9">
    <name type="scientific">Aquipuribacter nitratireducens</name>
    <dbReference type="NCBI Taxonomy" id="650104"/>
    <lineage>
        <taxon>Bacteria</taxon>
        <taxon>Bacillati</taxon>
        <taxon>Actinomycetota</taxon>
        <taxon>Actinomycetes</taxon>
        <taxon>Micrococcales</taxon>
        <taxon>Intrasporangiaceae</taxon>
        <taxon>Aquipuribacter</taxon>
    </lineage>
</organism>
<dbReference type="InterPro" id="IPR036477">
    <property type="entry name" value="Formyl_transf_N_sf"/>
</dbReference>
<evidence type="ECO:0000256" key="3">
    <source>
        <dbReference type="ARBA" id="ARBA00022679"/>
    </source>
</evidence>
<dbReference type="SUPFAM" id="SSF50486">
    <property type="entry name" value="FMT C-terminal domain-like"/>
    <property type="match status" value="1"/>
</dbReference>
<protein>
    <recommendedName>
        <fullName evidence="2 5">Methionyl-tRNA formyltransferase</fullName>
        <ecNumber evidence="2 5">2.1.2.9</ecNumber>
    </recommendedName>
</protein>
<dbReference type="GO" id="GO:0004479">
    <property type="term" value="F:methionyl-tRNA formyltransferase activity"/>
    <property type="evidence" value="ECO:0007669"/>
    <property type="project" value="UniProtKB-EC"/>
</dbReference>
<evidence type="ECO:0000256" key="2">
    <source>
        <dbReference type="ARBA" id="ARBA00012261"/>
    </source>
</evidence>
<comment type="caution">
    <text evidence="8">The sequence shown here is derived from an EMBL/GenBank/DDBJ whole genome shotgun (WGS) entry which is preliminary data.</text>
</comment>
<feature type="binding site" evidence="5">
    <location>
        <begin position="109"/>
        <end position="112"/>
    </location>
    <ligand>
        <name>(6S)-5,6,7,8-tetrahydrofolate</name>
        <dbReference type="ChEBI" id="CHEBI:57453"/>
    </ligand>
</feature>
<evidence type="ECO:0000259" key="7">
    <source>
        <dbReference type="Pfam" id="PF02911"/>
    </source>
</evidence>
<feature type="domain" description="Formyl transferase N-terminal" evidence="6">
    <location>
        <begin position="2"/>
        <end position="180"/>
    </location>
</feature>
<feature type="domain" description="Formyl transferase C-terminal" evidence="7">
    <location>
        <begin position="205"/>
        <end position="298"/>
    </location>
</feature>
<dbReference type="HAMAP" id="MF_00182">
    <property type="entry name" value="Formyl_trans"/>
    <property type="match status" value="1"/>
</dbReference>
<comment type="catalytic activity">
    <reaction evidence="5">
        <text>L-methionyl-tRNA(fMet) + (6R)-10-formyltetrahydrofolate = N-formyl-L-methionyl-tRNA(fMet) + (6S)-5,6,7,8-tetrahydrofolate + H(+)</text>
        <dbReference type="Rhea" id="RHEA:24380"/>
        <dbReference type="Rhea" id="RHEA-COMP:9952"/>
        <dbReference type="Rhea" id="RHEA-COMP:9953"/>
        <dbReference type="ChEBI" id="CHEBI:15378"/>
        <dbReference type="ChEBI" id="CHEBI:57453"/>
        <dbReference type="ChEBI" id="CHEBI:78530"/>
        <dbReference type="ChEBI" id="CHEBI:78844"/>
        <dbReference type="ChEBI" id="CHEBI:195366"/>
        <dbReference type="EC" id="2.1.2.9"/>
    </reaction>
</comment>
<evidence type="ECO:0000256" key="1">
    <source>
        <dbReference type="ARBA" id="ARBA00010699"/>
    </source>
</evidence>
<dbReference type="InterPro" id="IPR005794">
    <property type="entry name" value="Fmt"/>
</dbReference>
<evidence type="ECO:0000313" key="8">
    <source>
        <dbReference type="EMBL" id="MFC5382405.1"/>
    </source>
</evidence>
<sequence>MRVVLAGTPEVAVPSLRALLASDHDVVGVVTRPDARAGRGRRSRPSPVRALAEEHGLPVLAPDSPREPAFLDDLAALRPACVPVVAYGALVPPAALAVPEHGWVNLHFSLLPAWRGAAPVQHAVLAGDDVSGATVFRLDEGMDTGPVLATMTETIRPDDTSGALLERLSTAGAHLLVQVLDGLAAGALTALPQDDAGASRAPRLAVDDARVRWGDPAVAVDRRVRACTPAPGAWTTAAGRRLKLAPVRVTEETGLAAGEIAARGGDVLVGTATTAVRLGDVQPEGRRPVPAADWWRGARLPEGTRLGDGADD</sequence>
<keyword evidence="9" id="KW-1185">Reference proteome</keyword>
<dbReference type="RefSeq" id="WP_340271652.1">
    <property type="nucleotide sequence ID" value="NZ_JBBEOG010000013.1"/>
</dbReference>
<dbReference type="CDD" id="cd08704">
    <property type="entry name" value="Met_tRNA_FMT_C"/>
    <property type="match status" value="1"/>
</dbReference>
<dbReference type="PANTHER" id="PTHR11138">
    <property type="entry name" value="METHIONYL-TRNA FORMYLTRANSFERASE"/>
    <property type="match status" value="1"/>
</dbReference>
<dbReference type="InterPro" id="IPR005793">
    <property type="entry name" value="Formyl_trans_C"/>
</dbReference>
<keyword evidence="3 5" id="KW-0808">Transferase</keyword>
<dbReference type="EC" id="2.1.2.9" evidence="2 5"/>
<dbReference type="SUPFAM" id="SSF53328">
    <property type="entry name" value="Formyltransferase"/>
    <property type="match status" value="1"/>
</dbReference>
<evidence type="ECO:0000256" key="5">
    <source>
        <dbReference type="HAMAP-Rule" id="MF_00182"/>
    </source>
</evidence>
<accession>A0ABW0GQY9</accession>
<dbReference type="NCBIfam" id="TIGR00460">
    <property type="entry name" value="fmt"/>
    <property type="match status" value="1"/>
</dbReference>
<dbReference type="Proteomes" id="UP001596122">
    <property type="component" value="Unassembled WGS sequence"/>
</dbReference>
<dbReference type="EMBL" id="JBHSLD010000026">
    <property type="protein sequence ID" value="MFC5382405.1"/>
    <property type="molecule type" value="Genomic_DNA"/>
</dbReference>